<keyword evidence="2" id="KW-1185">Reference proteome</keyword>
<gene>
    <name evidence="1" type="ORF">OnM2_027077</name>
</gene>
<reference evidence="1 2" key="1">
    <citation type="journal article" date="2018" name="BMC Genomics">
        <title>Comparative genome analyses reveal sequence features reflecting distinct modes of host-adaptation between dicot and monocot powdery mildew.</title>
        <authorList>
            <person name="Wu Y."/>
            <person name="Ma X."/>
            <person name="Pan Z."/>
            <person name="Kale S.D."/>
            <person name="Song Y."/>
            <person name="King H."/>
            <person name="Zhang Q."/>
            <person name="Presley C."/>
            <person name="Deng X."/>
            <person name="Wei C.I."/>
            <person name="Xiao S."/>
        </authorList>
    </citation>
    <scope>NUCLEOTIDE SEQUENCE [LARGE SCALE GENOMIC DNA]</scope>
    <source>
        <strain evidence="1">UMSG2</strain>
    </source>
</reference>
<dbReference type="AlphaFoldDB" id="A0A420I0J3"/>
<organism evidence="1 2">
    <name type="scientific">Erysiphe neolycopersici</name>
    <dbReference type="NCBI Taxonomy" id="212602"/>
    <lineage>
        <taxon>Eukaryota</taxon>
        <taxon>Fungi</taxon>
        <taxon>Dikarya</taxon>
        <taxon>Ascomycota</taxon>
        <taxon>Pezizomycotina</taxon>
        <taxon>Leotiomycetes</taxon>
        <taxon>Erysiphales</taxon>
        <taxon>Erysiphaceae</taxon>
        <taxon>Erysiphe</taxon>
    </lineage>
</organism>
<evidence type="ECO:0000313" key="2">
    <source>
        <dbReference type="Proteomes" id="UP000286134"/>
    </source>
</evidence>
<dbReference type="GO" id="GO:0007059">
    <property type="term" value="P:chromosome segregation"/>
    <property type="evidence" value="ECO:0007669"/>
    <property type="project" value="InterPro"/>
</dbReference>
<dbReference type="STRING" id="212602.A0A420I0J3"/>
<dbReference type="GO" id="GO:0034080">
    <property type="term" value="P:CENP-A containing chromatin assembly"/>
    <property type="evidence" value="ECO:0007669"/>
    <property type="project" value="InterPro"/>
</dbReference>
<comment type="caution">
    <text evidence="1">The sequence shown here is derived from an EMBL/GenBank/DDBJ whole genome shotgun (WGS) entry which is preliminary data.</text>
</comment>
<dbReference type="EMBL" id="MCFK01002741">
    <property type="protein sequence ID" value="RKF63194.1"/>
    <property type="molecule type" value="Genomic_DNA"/>
</dbReference>
<dbReference type="Proteomes" id="UP000286134">
    <property type="component" value="Unassembled WGS sequence"/>
</dbReference>
<protein>
    <submittedName>
        <fullName evidence="1">Inner kinetochore subunit CHL4</fullName>
    </submittedName>
</protein>
<evidence type="ECO:0000313" key="1">
    <source>
        <dbReference type="EMBL" id="RKF63194.1"/>
    </source>
</evidence>
<dbReference type="OrthoDB" id="6585699at2759"/>
<accession>A0A420I0J3</accession>
<sequence length="495" mass="56315">MDRKWPPRISYPTTLPLPSTTLLPSSHPIVRRTLNRLTRPALLSLALDWLSDINQLATAPYLLESRNDTTNELFPPASSLDQLRKTYSGLEKQGGTKRDVLERILEGDWRHGISLYALAMADMQFLYSHPSSQNWLAWEILPLSPSSSNQHGIDRAVPCFRPSIFLRNMQHECLPDIKVHFNIDRHVTLPLLILRVWILETPYNSSFSLVRSGRTFLNNSLVFYIAFPDFSPYVYISSSKTLSKTSFSPISKAGGSQSLRKLVMDAIPKAYSKPGERYRLRNTNFSAKSLEAIIEHWGNGRMNSASAAWATYAETHGREAIKDNPLDTTMATYSFEYNGDSEDEKSIKESEFTIKSKTKNYKHRSNDDKLKATSLNNDLAKIRFGRSALPNDGKGIERLYIRFEDPFPNHPVSLAMPNNRRQIENQKSDHNTSENKIWRPEISLVFTGSHVFAGIRELVEYNIIDGLRMPGWMTGEQGISEGVIRNGRIVNYTKS</sequence>
<dbReference type="Gene3D" id="3.10.20.720">
    <property type="match status" value="1"/>
</dbReference>
<name>A0A420I0J3_9PEZI</name>
<dbReference type="Pfam" id="PF05238">
    <property type="entry name" value="CENP-N"/>
    <property type="match status" value="1"/>
</dbReference>
<dbReference type="InterPro" id="IPR007902">
    <property type="entry name" value="Chl4/mis15/CENP-N"/>
</dbReference>
<proteinExistence type="predicted"/>